<accession>A0A7R9HU41</accession>
<feature type="compositionally biased region" description="Polar residues" evidence="1">
    <location>
        <begin position="81"/>
        <end position="94"/>
    </location>
</feature>
<dbReference type="AlphaFoldDB" id="A0A7R9HU41"/>
<organism evidence="2">
    <name type="scientific">Timema monikensis</name>
    <dbReference type="NCBI Taxonomy" id="170555"/>
    <lineage>
        <taxon>Eukaryota</taxon>
        <taxon>Metazoa</taxon>
        <taxon>Ecdysozoa</taxon>
        <taxon>Arthropoda</taxon>
        <taxon>Hexapoda</taxon>
        <taxon>Insecta</taxon>
        <taxon>Pterygota</taxon>
        <taxon>Neoptera</taxon>
        <taxon>Polyneoptera</taxon>
        <taxon>Phasmatodea</taxon>
        <taxon>Timematodea</taxon>
        <taxon>Timematoidea</taxon>
        <taxon>Timematidae</taxon>
        <taxon>Timema</taxon>
    </lineage>
</organism>
<evidence type="ECO:0000256" key="1">
    <source>
        <dbReference type="SAM" id="MobiDB-lite"/>
    </source>
</evidence>
<name>A0A7R9HU41_9NEOP</name>
<gene>
    <name evidence="2" type="ORF">TMSB3V08_LOCUS11141</name>
</gene>
<sequence>MLSLPGSPTFLPTPSYVRMRTTVKHHSCDYPTEFAFRDHQTGVTIQPLIPLTGCHINSPTNCKAKSTTSPIVKAKTFTVESPASNVPSPATQVQVHGVGHSSPRRVGIAREGAARTSPDGHLA</sequence>
<feature type="region of interest" description="Disordered" evidence="1">
    <location>
        <begin position="81"/>
        <end position="123"/>
    </location>
</feature>
<proteinExistence type="predicted"/>
<evidence type="ECO:0000313" key="2">
    <source>
        <dbReference type="EMBL" id="CAD7434490.1"/>
    </source>
</evidence>
<protein>
    <submittedName>
        <fullName evidence="2">Uncharacterized protein</fullName>
    </submittedName>
</protein>
<dbReference type="EMBL" id="OB797673">
    <property type="protein sequence ID" value="CAD7434490.1"/>
    <property type="molecule type" value="Genomic_DNA"/>
</dbReference>
<reference evidence="2" key="1">
    <citation type="submission" date="2020-11" db="EMBL/GenBank/DDBJ databases">
        <authorList>
            <person name="Tran Van P."/>
        </authorList>
    </citation>
    <scope>NUCLEOTIDE SEQUENCE</scope>
</reference>